<reference evidence="8" key="1">
    <citation type="journal article" date="2017" name="Nat. Commun.">
        <title>The asparagus genome sheds light on the origin and evolution of a young Y chromosome.</title>
        <authorList>
            <person name="Harkess A."/>
            <person name="Zhou J."/>
            <person name="Xu C."/>
            <person name="Bowers J.E."/>
            <person name="Van der Hulst R."/>
            <person name="Ayyampalayam S."/>
            <person name="Mercati F."/>
            <person name="Riccardi P."/>
            <person name="McKain M.R."/>
            <person name="Kakrana A."/>
            <person name="Tang H."/>
            <person name="Ray J."/>
            <person name="Groenendijk J."/>
            <person name="Arikit S."/>
            <person name="Mathioni S.M."/>
            <person name="Nakano M."/>
            <person name="Shan H."/>
            <person name="Telgmann-Rauber A."/>
            <person name="Kanno A."/>
            <person name="Yue Z."/>
            <person name="Chen H."/>
            <person name="Li W."/>
            <person name="Chen Y."/>
            <person name="Xu X."/>
            <person name="Zhang Y."/>
            <person name="Luo S."/>
            <person name="Chen H."/>
            <person name="Gao J."/>
            <person name="Mao Z."/>
            <person name="Pires J.C."/>
            <person name="Luo M."/>
            <person name="Kudrna D."/>
            <person name="Wing R.A."/>
            <person name="Meyers B.C."/>
            <person name="Yi K."/>
            <person name="Kong H."/>
            <person name="Lavrijsen P."/>
            <person name="Sunseri F."/>
            <person name="Falavigna A."/>
            <person name="Ye Y."/>
            <person name="Leebens-Mack J.H."/>
            <person name="Chen G."/>
        </authorList>
    </citation>
    <scope>NUCLEOTIDE SEQUENCE [LARGE SCALE GENOMIC DNA]</scope>
    <source>
        <strain evidence="8">cv. DH0086</strain>
    </source>
</reference>
<dbReference type="EMBL" id="CM007382">
    <property type="protein sequence ID" value="ONK76884.1"/>
    <property type="molecule type" value="Genomic_DNA"/>
</dbReference>
<dbReference type="InterPro" id="IPR001245">
    <property type="entry name" value="Ser-Thr/Tyr_kinase_cat_dom"/>
</dbReference>
<sequence>MDDERIVAVKKLGDAIPGEDEFWAEVSVIGRICHMSLIRMWGFCSEKAHKLLVSEFIENGSLDKILFDGKRNGGLLCWKESRVLNWVMDCVDAEEEVELVERQLCLMLKEKLGKGEDSWIKEFVDSRLNGEFNYKQALLMVEIAVSCLEDERSKRPSMDSVVEVLLSCHDEGDSHFLMSI</sequence>
<gene>
    <name evidence="7" type="ORF">A4U43_C02F850</name>
</gene>
<keyword evidence="8" id="KW-1185">Reference proteome</keyword>
<dbReference type="PANTHER" id="PTHR47974:SF4">
    <property type="entry name" value="RECEPTOR-LIKE SERINE_THREONINE-PROTEIN KINASE"/>
    <property type="match status" value="1"/>
</dbReference>
<dbReference type="Proteomes" id="UP000243459">
    <property type="component" value="Chromosome 2"/>
</dbReference>
<dbReference type="Gramene" id="ONK76884">
    <property type="protein sequence ID" value="ONK76884"/>
    <property type="gene ID" value="A4U43_C02F850"/>
</dbReference>
<keyword evidence="3" id="KW-0732">Signal</keyword>
<evidence type="ECO:0000256" key="5">
    <source>
        <dbReference type="ARBA" id="ARBA00023136"/>
    </source>
</evidence>
<dbReference type="AlphaFoldDB" id="A0A5P1FFQ0"/>
<evidence type="ECO:0000259" key="6">
    <source>
        <dbReference type="Pfam" id="PF07714"/>
    </source>
</evidence>
<organism evidence="7 8">
    <name type="scientific">Asparagus officinalis</name>
    <name type="common">Garden asparagus</name>
    <dbReference type="NCBI Taxonomy" id="4686"/>
    <lineage>
        <taxon>Eukaryota</taxon>
        <taxon>Viridiplantae</taxon>
        <taxon>Streptophyta</taxon>
        <taxon>Embryophyta</taxon>
        <taxon>Tracheophyta</taxon>
        <taxon>Spermatophyta</taxon>
        <taxon>Magnoliopsida</taxon>
        <taxon>Liliopsida</taxon>
        <taxon>Asparagales</taxon>
        <taxon>Asparagaceae</taxon>
        <taxon>Asparagoideae</taxon>
        <taxon>Asparagus</taxon>
    </lineage>
</organism>
<dbReference type="GO" id="GO:0004672">
    <property type="term" value="F:protein kinase activity"/>
    <property type="evidence" value="ECO:0007669"/>
    <property type="project" value="InterPro"/>
</dbReference>
<name>A0A5P1FFQ0_ASPOF</name>
<accession>A0A5P1FFQ0</accession>
<dbReference type="GO" id="GO:0016020">
    <property type="term" value="C:membrane"/>
    <property type="evidence" value="ECO:0007669"/>
    <property type="project" value="UniProtKB-SubCell"/>
</dbReference>
<evidence type="ECO:0000256" key="1">
    <source>
        <dbReference type="ARBA" id="ARBA00004167"/>
    </source>
</evidence>
<dbReference type="Gene3D" id="1.10.510.10">
    <property type="entry name" value="Transferase(Phosphotransferase) domain 1"/>
    <property type="match status" value="2"/>
</dbReference>
<feature type="domain" description="Serine-threonine/tyrosine-protein kinase catalytic" evidence="6">
    <location>
        <begin position="4"/>
        <end position="69"/>
    </location>
</feature>
<evidence type="ECO:0000256" key="3">
    <source>
        <dbReference type="ARBA" id="ARBA00022729"/>
    </source>
</evidence>
<dbReference type="SUPFAM" id="SSF56112">
    <property type="entry name" value="Protein kinase-like (PK-like)"/>
    <property type="match status" value="1"/>
</dbReference>
<comment type="subcellular location">
    <subcellularLocation>
        <location evidence="1">Membrane</location>
        <topology evidence="1">Single-pass membrane protein</topology>
    </subcellularLocation>
</comment>
<keyword evidence="2" id="KW-0812">Transmembrane</keyword>
<keyword evidence="5" id="KW-0472">Membrane</keyword>
<evidence type="ECO:0000256" key="4">
    <source>
        <dbReference type="ARBA" id="ARBA00022989"/>
    </source>
</evidence>
<proteinExistence type="predicted"/>
<keyword evidence="4" id="KW-1133">Transmembrane helix</keyword>
<evidence type="ECO:0000313" key="7">
    <source>
        <dbReference type="EMBL" id="ONK76884.1"/>
    </source>
</evidence>
<dbReference type="InterPro" id="IPR011009">
    <property type="entry name" value="Kinase-like_dom_sf"/>
</dbReference>
<protein>
    <recommendedName>
        <fullName evidence="6">Serine-threonine/tyrosine-protein kinase catalytic domain-containing protein</fullName>
    </recommendedName>
</protein>
<dbReference type="PANTHER" id="PTHR47974">
    <property type="entry name" value="OS07G0415500 PROTEIN"/>
    <property type="match status" value="1"/>
</dbReference>
<evidence type="ECO:0000313" key="8">
    <source>
        <dbReference type="Proteomes" id="UP000243459"/>
    </source>
</evidence>
<dbReference type="Pfam" id="PF07714">
    <property type="entry name" value="PK_Tyr_Ser-Thr"/>
    <property type="match status" value="1"/>
</dbReference>
<evidence type="ECO:0000256" key="2">
    <source>
        <dbReference type="ARBA" id="ARBA00022692"/>
    </source>
</evidence>